<dbReference type="InterPro" id="IPR015943">
    <property type="entry name" value="WD40/YVTN_repeat-like_dom_sf"/>
</dbReference>
<protein>
    <submittedName>
        <fullName evidence="1">DNA-binding beta-propeller fold protein YncE</fullName>
    </submittedName>
</protein>
<dbReference type="InterPro" id="IPR051200">
    <property type="entry name" value="Host-pathogen_enzymatic-act"/>
</dbReference>
<dbReference type="STRING" id="490629.SAMN05216266_10350"/>
<dbReference type="AlphaFoldDB" id="A0A1I0XAD3"/>
<evidence type="ECO:0000313" key="1">
    <source>
        <dbReference type="EMBL" id="SFA97921.1"/>
    </source>
</evidence>
<gene>
    <name evidence="1" type="ORF">SAMN05216266_10350</name>
</gene>
<evidence type="ECO:0000313" key="2">
    <source>
        <dbReference type="Proteomes" id="UP000243799"/>
    </source>
</evidence>
<organism evidence="1 2">
    <name type="scientific">Amycolatopsis marina</name>
    <dbReference type="NCBI Taxonomy" id="490629"/>
    <lineage>
        <taxon>Bacteria</taxon>
        <taxon>Bacillati</taxon>
        <taxon>Actinomycetota</taxon>
        <taxon>Actinomycetes</taxon>
        <taxon>Pseudonocardiales</taxon>
        <taxon>Pseudonocardiaceae</taxon>
        <taxon>Amycolatopsis</taxon>
    </lineage>
</organism>
<accession>A0A1I0XAD3</accession>
<dbReference type="SUPFAM" id="SSF51004">
    <property type="entry name" value="C-terminal (heme d1) domain of cytochrome cd1-nitrite reductase"/>
    <property type="match status" value="1"/>
</dbReference>
<dbReference type="GO" id="GO:0003677">
    <property type="term" value="F:DNA binding"/>
    <property type="evidence" value="ECO:0007669"/>
    <property type="project" value="UniProtKB-KW"/>
</dbReference>
<keyword evidence="1" id="KW-0238">DNA-binding</keyword>
<dbReference type="Gene3D" id="2.130.10.10">
    <property type="entry name" value="YVTN repeat-like/Quinoprotein amine dehydrogenase"/>
    <property type="match status" value="2"/>
</dbReference>
<sequence>MRGPIEGGLFVLALTAALITSPATPADGTGVLRVPVGDRPFALAVDSATDTVYVGNSGDGSISIVDGARGVVRTTVDVGGRVTDLAVNEITRKLYASDADSGTVTVLDALRGRVLATIAAGAGTSTLAVDEVTDTVYAAGTSSGQVAVIDGGTDTVRARVAVHDSELNSAATDPDRALAYFTAGDDDKLVVFDTAQERVVDRVPVGRVPADTAVHAATNTVFVANAGIHHLSVVSGNIWQQVSTILLHSAGSSVAVHQKSGDVYTNGGPNGLIRISGATGATDGVVSLGINPGRIAVNQLDGTVFLTDPLHDALTVIRDF</sequence>
<reference evidence="2" key="1">
    <citation type="submission" date="2016-10" db="EMBL/GenBank/DDBJ databases">
        <authorList>
            <person name="Varghese N."/>
            <person name="Submissions S."/>
        </authorList>
    </citation>
    <scope>NUCLEOTIDE SEQUENCE [LARGE SCALE GENOMIC DNA]</scope>
    <source>
        <strain evidence="2">CGMCC 4.3568</strain>
    </source>
</reference>
<proteinExistence type="predicted"/>
<dbReference type="InterPro" id="IPR011048">
    <property type="entry name" value="Haem_d1_sf"/>
</dbReference>
<dbReference type="EMBL" id="FOKG01000003">
    <property type="protein sequence ID" value="SFA97921.1"/>
    <property type="molecule type" value="Genomic_DNA"/>
</dbReference>
<keyword evidence="2" id="KW-1185">Reference proteome</keyword>
<dbReference type="Proteomes" id="UP000243799">
    <property type="component" value="Unassembled WGS sequence"/>
</dbReference>
<dbReference type="PANTHER" id="PTHR47197">
    <property type="entry name" value="PROTEIN NIRF"/>
    <property type="match status" value="1"/>
</dbReference>
<dbReference type="RefSeq" id="WP_091671100.1">
    <property type="nucleotide sequence ID" value="NZ_FOKG01000003.1"/>
</dbReference>
<dbReference type="PANTHER" id="PTHR47197:SF3">
    <property type="entry name" value="DIHYDRO-HEME D1 DEHYDROGENASE"/>
    <property type="match status" value="1"/>
</dbReference>
<name>A0A1I0XAD3_9PSEU</name>
<dbReference type="OrthoDB" id="3612473at2"/>